<organism evidence="1 2">
    <name type="scientific">Pontibacter qinzhouensis</name>
    <dbReference type="NCBI Taxonomy" id="2603253"/>
    <lineage>
        <taxon>Bacteria</taxon>
        <taxon>Pseudomonadati</taxon>
        <taxon>Bacteroidota</taxon>
        <taxon>Cytophagia</taxon>
        <taxon>Cytophagales</taxon>
        <taxon>Hymenobacteraceae</taxon>
        <taxon>Pontibacter</taxon>
    </lineage>
</organism>
<accession>A0A5C8KEJ6</accession>
<dbReference type="EMBL" id="VRTY01000008">
    <property type="protein sequence ID" value="TXK51603.1"/>
    <property type="molecule type" value="Genomic_DNA"/>
</dbReference>
<protein>
    <submittedName>
        <fullName evidence="1">DUF4374 domain-containing protein</fullName>
    </submittedName>
</protein>
<dbReference type="InterPro" id="IPR025401">
    <property type="entry name" value="DUF4374"/>
</dbReference>
<sequence>MLFTTSCNEDDPIPAVEETTGTTKYIITSTPTASEGVADYLLTTDDLTTGTISTVGNGIEQDGTYRYYVTNKNRFFSLLYGQGNPGAVTTYELNGQGKLTKLSNFQSEAVQAFAAVNDDILMMKIPRSGDENASWYRVNAEQMQIVGEGKVNIVKLAGNGERAHFTWLTQVGDKVYAPYMSIKGCCSDAFGTQYPDSSWVAVFSYPDMALEKVIKDDRISFVGRYFTNGLVADEKGDAYAFSSSVATSSGNYTSSKPSAVLKINKGQTEFDQIYYFDLEQASGGYHITAQNYAGNGKFILMMSDVKNAYGVGKRFAVADVYAKTFTWVQGAPEATAITDVTTNNLVVEDGIAYIGITTAEGSYVYKFDAGAATATQGIKVDGGKITAISKLSY</sequence>
<evidence type="ECO:0000313" key="1">
    <source>
        <dbReference type="EMBL" id="TXK51603.1"/>
    </source>
</evidence>
<evidence type="ECO:0000313" key="2">
    <source>
        <dbReference type="Proteomes" id="UP000321926"/>
    </source>
</evidence>
<keyword evidence="2" id="KW-1185">Reference proteome</keyword>
<dbReference type="Pfam" id="PF14298">
    <property type="entry name" value="DUF4374"/>
    <property type="match status" value="2"/>
</dbReference>
<reference evidence="1 2" key="1">
    <citation type="submission" date="2019-08" db="EMBL/GenBank/DDBJ databases">
        <authorList>
            <person name="Shi S."/>
        </authorList>
    </citation>
    <scope>NUCLEOTIDE SEQUENCE [LARGE SCALE GENOMIC DNA]</scope>
    <source>
        <strain evidence="1 2">GY10130</strain>
    </source>
</reference>
<comment type="caution">
    <text evidence="1">The sequence shown here is derived from an EMBL/GenBank/DDBJ whole genome shotgun (WGS) entry which is preliminary data.</text>
</comment>
<gene>
    <name evidence="1" type="ORF">FVR03_03315</name>
</gene>
<name>A0A5C8KEJ6_9BACT</name>
<proteinExistence type="predicted"/>
<dbReference type="OrthoDB" id="738440at2"/>
<dbReference type="AlphaFoldDB" id="A0A5C8KEJ6"/>
<dbReference type="Proteomes" id="UP000321926">
    <property type="component" value="Unassembled WGS sequence"/>
</dbReference>